<dbReference type="InterPro" id="IPR023393">
    <property type="entry name" value="START-like_dom_sf"/>
</dbReference>
<evidence type="ECO:0000313" key="2">
    <source>
        <dbReference type="Proteomes" id="UP001154266"/>
    </source>
</evidence>
<organism evidence="1 2">
    <name type="scientific">Mycolicibacterium gadium</name>
    <name type="common">Mycobacterium gadium</name>
    <dbReference type="NCBI Taxonomy" id="1794"/>
    <lineage>
        <taxon>Bacteria</taxon>
        <taxon>Bacillati</taxon>
        <taxon>Actinomycetota</taxon>
        <taxon>Actinomycetes</taxon>
        <taxon>Mycobacteriales</taxon>
        <taxon>Mycobacteriaceae</taxon>
        <taxon>Mycolicibacterium</taxon>
    </lineage>
</organism>
<dbReference type="RefSeq" id="WP_278221082.1">
    <property type="nucleotide sequence ID" value="NZ_JAKZMO010000008.1"/>
</dbReference>
<keyword evidence="2" id="KW-1185">Reference proteome</keyword>
<name>A0ABT6GP21_MYCGU</name>
<dbReference type="InterPro" id="IPR019587">
    <property type="entry name" value="Polyketide_cyclase/dehydratase"/>
</dbReference>
<accession>A0ABT6GP21</accession>
<proteinExistence type="predicted"/>
<comment type="caution">
    <text evidence="1">The sequence shown here is derived from an EMBL/GenBank/DDBJ whole genome shotgun (WGS) entry which is preliminary data.</text>
</comment>
<dbReference type="Pfam" id="PF10604">
    <property type="entry name" value="Polyketide_cyc2"/>
    <property type="match status" value="1"/>
</dbReference>
<gene>
    <name evidence="1" type="ORF">MNO81_11250</name>
</gene>
<dbReference type="CDD" id="cd07812">
    <property type="entry name" value="SRPBCC"/>
    <property type="match status" value="1"/>
</dbReference>
<protein>
    <submittedName>
        <fullName evidence="1">SRPBCC family protein</fullName>
    </submittedName>
</protein>
<evidence type="ECO:0000313" key="1">
    <source>
        <dbReference type="EMBL" id="MDG5483367.1"/>
    </source>
</evidence>
<dbReference type="SUPFAM" id="SSF55961">
    <property type="entry name" value="Bet v1-like"/>
    <property type="match status" value="1"/>
</dbReference>
<reference evidence="1" key="1">
    <citation type="journal article" date="2023" name="Environ. Microbiol.">
        <title>The 2-methylpropene degradation pathway in Mycobacteriaceae family strains.</title>
        <authorList>
            <person name="Helbich S."/>
            <person name="Barrantes I."/>
            <person name="Dos Anjos Borges L.G."/>
            <person name="Pieper D.H."/>
            <person name="Vainshtein Y."/>
            <person name="Sohn K."/>
            <person name="Engesser K.H."/>
        </authorList>
    </citation>
    <scope>NUCLEOTIDE SEQUENCE</scope>
    <source>
        <strain evidence="1">IBE100</strain>
    </source>
</reference>
<sequence length="131" mass="14687">MPTATTGEVRIEIGAPPLEVYELLSDITRMGDWSPECYRCEWLDGATTAPVGAKFRGNNRLGKARWTTDAVITAADPGREFAFTVLHKSGREETLCRYELRPNQCRHTGDRVLPFSVVSDHQSDRRVTHPA</sequence>
<dbReference type="Gene3D" id="3.30.530.20">
    <property type="match status" value="1"/>
</dbReference>
<dbReference type="EMBL" id="JAKZMO010000008">
    <property type="protein sequence ID" value="MDG5483367.1"/>
    <property type="molecule type" value="Genomic_DNA"/>
</dbReference>
<dbReference type="Proteomes" id="UP001154266">
    <property type="component" value="Unassembled WGS sequence"/>
</dbReference>